<gene>
    <name evidence="2" type="ORF">BDY17DRAFT_313469</name>
</gene>
<feature type="region of interest" description="Disordered" evidence="1">
    <location>
        <begin position="1"/>
        <end position="42"/>
    </location>
</feature>
<sequence>MAKTKQTARKSMGGFPRYPTYELQGAAPSRNTEPSIAENAGDADIKAEELPIAVVRQRDQVASRIIQDLVRMKFGRSASGCIDIRVTTLDGRAILDVSNCLAKLSEDREWAQERGIVGEMPLPEPLSWPTVEVARGLSTSYNTNPLGMDIDHVQWSVDDMAKAKQLLKEDATVYRDKIMGFYPKFAPTRRIAQTRSNVSMTSFAAQRLRVNFQQPHQAPPARAFAAPANQANLQHRDQPQSAETPTTTASTTTTTQSPNCQISVTQTTESGNANQSTQVKEASKRDTTAEMEELRNFKKANRRRFKAWKSKEADKQKARDKLAELEAEQKRMKEYLADLEAGSEEDDQDAADNEEGW</sequence>
<dbReference type="Proteomes" id="UP000799767">
    <property type="component" value="Unassembled WGS sequence"/>
</dbReference>
<reference evidence="2" key="1">
    <citation type="journal article" date="2020" name="Stud. Mycol.">
        <title>101 Dothideomycetes genomes: a test case for predicting lifestyles and emergence of pathogens.</title>
        <authorList>
            <person name="Haridas S."/>
            <person name="Albert R."/>
            <person name="Binder M."/>
            <person name="Bloem J."/>
            <person name="Labutti K."/>
            <person name="Salamov A."/>
            <person name="Andreopoulos B."/>
            <person name="Baker S."/>
            <person name="Barry K."/>
            <person name="Bills G."/>
            <person name="Bluhm B."/>
            <person name="Cannon C."/>
            <person name="Castanera R."/>
            <person name="Culley D."/>
            <person name="Daum C."/>
            <person name="Ezra D."/>
            <person name="Gonzalez J."/>
            <person name="Henrissat B."/>
            <person name="Kuo A."/>
            <person name="Liang C."/>
            <person name="Lipzen A."/>
            <person name="Lutzoni F."/>
            <person name="Magnuson J."/>
            <person name="Mondo S."/>
            <person name="Nolan M."/>
            <person name="Ohm R."/>
            <person name="Pangilinan J."/>
            <person name="Park H.-J."/>
            <person name="Ramirez L."/>
            <person name="Alfaro M."/>
            <person name="Sun H."/>
            <person name="Tritt A."/>
            <person name="Yoshinaga Y."/>
            <person name="Zwiers L.-H."/>
            <person name="Turgeon B."/>
            <person name="Goodwin S."/>
            <person name="Spatafora J."/>
            <person name="Crous P."/>
            <person name="Grigoriev I."/>
        </authorList>
    </citation>
    <scope>NUCLEOTIDE SEQUENCE</scope>
    <source>
        <strain evidence="2">CBS 113389</strain>
    </source>
</reference>
<evidence type="ECO:0000313" key="2">
    <source>
        <dbReference type="EMBL" id="KAF2479721.1"/>
    </source>
</evidence>
<keyword evidence="3" id="KW-1185">Reference proteome</keyword>
<organism evidence="2 3">
    <name type="scientific">Neohortaea acidophila</name>
    <dbReference type="NCBI Taxonomy" id="245834"/>
    <lineage>
        <taxon>Eukaryota</taxon>
        <taxon>Fungi</taxon>
        <taxon>Dikarya</taxon>
        <taxon>Ascomycota</taxon>
        <taxon>Pezizomycotina</taxon>
        <taxon>Dothideomycetes</taxon>
        <taxon>Dothideomycetidae</taxon>
        <taxon>Mycosphaerellales</taxon>
        <taxon>Teratosphaeriaceae</taxon>
        <taxon>Neohortaea</taxon>
    </lineage>
</organism>
<feature type="region of interest" description="Disordered" evidence="1">
    <location>
        <begin position="229"/>
        <end position="290"/>
    </location>
</feature>
<evidence type="ECO:0000313" key="3">
    <source>
        <dbReference type="Proteomes" id="UP000799767"/>
    </source>
</evidence>
<name>A0A6A6PJ32_9PEZI</name>
<accession>A0A6A6PJ32</accession>
<evidence type="ECO:0000256" key="1">
    <source>
        <dbReference type="SAM" id="MobiDB-lite"/>
    </source>
</evidence>
<dbReference type="RefSeq" id="XP_033586291.1">
    <property type="nucleotide sequence ID" value="XM_033735711.1"/>
</dbReference>
<protein>
    <submittedName>
        <fullName evidence="2">Uncharacterized protein</fullName>
    </submittedName>
</protein>
<dbReference type="EMBL" id="MU001641">
    <property type="protein sequence ID" value="KAF2479721.1"/>
    <property type="molecule type" value="Genomic_DNA"/>
</dbReference>
<dbReference type="AlphaFoldDB" id="A0A6A6PJ32"/>
<feature type="region of interest" description="Disordered" evidence="1">
    <location>
        <begin position="335"/>
        <end position="357"/>
    </location>
</feature>
<dbReference type="GeneID" id="54476713"/>
<feature type="compositionally biased region" description="Low complexity" evidence="1">
    <location>
        <begin position="239"/>
        <end position="258"/>
    </location>
</feature>
<feature type="compositionally biased region" description="Polar residues" evidence="1">
    <location>
        <begin position="259"/>
        <end position="280"/>
    </location>
</feature>
<proteinExistence type="predicted"/>
<feature type="compositionally biased region" description="Acidic residues" evidence="1">
    <location>
        <begin position="341"/>
        <end position="357"/>
    </location>
</feature>
<feature type="compositionally biased region" description="Basic and acidic residues" evidence="1">
    <location>
        <begin position="281"/>
        <end position="290"/>
    </location>
</feature>